<evidence type="ECO:0000256" key="8">
    <source>
        <dbReference type="RuleBase" id="RU003830"/>
    </source>
</evidence>
<dbReference type="GO" id="GO:0006412">
    <property type="term" value="P:translation"/>
    <property type="evidence" value="ECO:0007669"/>
    <property type="project" value="UniProtKB-UniRule"/>
</dbReference>
<keyword evidence="4 7" id="KW-0689">Ribosomal protein</keyword>
<sequence>MPRIAGVDIPEKKRVDVALTYIYGIGRTNVKPILERAQVNPAKRTAELTSEELSRLQKLVDALKVEGDLRKEIGQNITRLKETGSYRGIRHSKGLPVRGQRTRTNARTKRGKRVTIGALKKEALGKVEAAKAEKEKKEAAK</sequence>
<evidence type="ECO:0000256" key="3">
    <source>
        <dbReference type="ARBA" id="ARBA00022884"/>
    </source>
</evidence>
<evidence type="ECO:0000313" key="11">
    <source>
        <dbReference type="Proteomes" id="UP000177080"/>
    </source>
</evidence>
<dbReference type="GO" id="GO:0000049">
    <property type="term" value="F:tRNA binding"/>
    <property type="evidence" value="ECO:0007669"/>
    <property type="project" value="UniProtKB-UniRule"/>
</dbReference>
<comment type="caution">
    <text evidence="10">The sequence shown here is derived from an EMBL/GenBank/DDBJ whole genome shotgun (WGS) entry which is preliminary data.</text>
</comment>
<dbReference type="InterPro" id="IPR018269">
    <property type="entry name" value="Ribosomal_uS13_CS"/>
</dbReference>
<dbReference type="Gene3D" id="1.10.8.50">
    <property type="match status" value="1"/>
</dbReference>
<dbReference type="GO" id="GO:0015935">
    <property type="term" value="C:small ribosomal subunit"/>
    <property type="evidence" value="ECO:0007669"/>
    <property type="project" value="TreeGrafter"/>
</dbReference>
<dbReference type="Gene3D" id="4.10.910.10">
    <property type="entry name" value="30s ribosomal protein s13, domain 2"/>
    <property type="match status" value="1"/>
</dbReference>
<protein>
    <recommendedName>
        <fullName evidence="6 7">Small ribosomal subunit protein uS13</fullName>
    </recommendedName>
</protein>
<comment type="function">
    <text evidence="7">Located at the top of the head of the 30S subunit, it contacts several helices of the 16S rRNA. In the 70S ribosome it contacts the 23S rRNA (bridge B1a) and protein L5 of the 50S subunit (bridge B1b), connecting the 2 subunits; these bridges are implicated in subunit movement. Contacts the tRNAs in the A and P-sites.</text>
</comment>
<dbReference type="InterPro" id="IPR010979">
    <property type="entry name" value="Ribosomal_uS13-like_H2TH"/>
</dbReference>
<dbReference type="HAMAP" id="MF_01315">
    <property type="entry name" value="Ribosomal_uS13"/>
    <property type="match status" value="1"/>
</dbReference>
<evidence type="ECO:0000313" key="10">
    <source>
        <dbReference type="EMBL" id="OGD03330.1"/>
    </source>
</evidence>
<name>A0A1F4ZAD1_9BACT</name>
<reference evidence="10 11" key="1">
    <citation type="journal article" date="2016" name="Nat. Commun.">
        <title>Thousands of microbial genomes shed light on interconnected biogeochemical processes in an aquifer system.</title>
        <authorList>
            <person name="Anantharaman K."/>
            <person name="Brown C.T."/>
            <person name="Hug L.A."/>
            <person name="Sharon I."/>
            <person name="Castelle C.J."/>
            <person name="Probst A.J."/>
            <person name="Thomas B.C."/>
            <person name="Singh A."/>
            <person name="Wilkins M.J."/>
            <person name="Karaoz U."/>
            <person name="Brodie E.L."/>
            <person name="Williams K.H."/>
            <person name="Hubbard S.S."/>
            <person name="Banfield J.F."/>
        </authorList>
    </citation>
    <scope>NUCLEOTIDE SEQUENCE [LARGE SCALE GENOMIC DNA]</scope>
</reference>
<evidence type="ECO:0000256" key="5">
    <source>
        <dbReference type="ARBA" id="ARBA00023274"/>
    </source>
</evidence>
<keyword evidence="2 7" id="KW-0699">rRNA-binding</keyword>
<dbReference type="Pfam" id="PF00416">
    <property type="entry name" value="Ribosomal_S13"/>
    <property type="match status" value="1"/>
</dbReference>
<keyword evidence="5 7" id="KW-0687">Ribonucleoprotein</keyword>
<accession>A0A1F4ZAD1</accession>
<dbReference type="InterPro" id="IPR019980">
    <property type="entry name" value="Ribosomal_uS13_bac-type"/>
</dbReference>
<feature type="region of interest" description="Disordered" evidence="9">
    <location>
        <begin position="89"/>
        <end position="112"/>
    </location>
</feature>
<dbReference type="NCBIfam" id="TIGR03631">
    <property type="entry name" value="uS13_bact"/>
    <property type="match status" value="1"/>
</dbReference>
<dbReference type="AlphaFoldDB" id="A0A1F4ZAD1"/>
<dbReference type="FunFam" id="1.10.8.50:FF:000001">
    <property type="entry name" value="30S ribosomal protein S13"/>
    <property type="match status" value="1"/>
</dbReference>
<dbReference type="EMBL" id="MEXN01000007">
    <property type="protein sequence ID" value="OGD03330.1"/>
    <property type="molecule type" value="Genomic_DNA"/>
</dbReference>
<evidence type="ECO:0000256" key="4">
    <source>
        <dbReference type="ARBA" id="ARBA00022980"/>
    </source>
</evidence>
<gene>
    <name evidence="7" type="primary">rpsM</name>
    <name evidence="10" type="ORF">A2989_00670</name>
</gene>
<organism evidence="10 11">
    <name type="scientific">Candidatus Amesbacteria bacterium RIFCSPLOWO2_01_FULL_48_25</name>
    <dbReference type="NCBI Taxonomy" id="1797259"/>
    <lineage>
        <taxon>Bacteria</taxon>
        <taxon>Candidatus Amesiibacteriota</taxon>
    </lineage>
</organism>
<dbReference type="PROSITE" id="PS50159">
    <property type="entry name" value="RIBOSOMAL_S13_2"/>
    <property type="match status" value="1"/>
</dbReference>
<evidence type="ECO:0000256" key="9">
    <source>
        <dbReference type="SAM" id="MobiDB-lite"/>
    </source>
</evidence>
<keyword evidence="7" id="KW-0820">tRNA-binding</keyword>
<dbReference type="PANTHER" id="PTHR10871:SF1">
    <property type="entry name" value="SMALL RIBOSOMAL SUBUNIT PROTEIN US13M"/>
    <property type="match status" value="1"/>
</dbReference>
<dbReference type="PROSITE" id="PS00646">
    <property type="entry name" value="RIBOSOMAL_S13_1"/>
    <property type="match status" value="1"/>
</dbReference>
<keyword evidence="3 7" id="KW-0694">RNA-binding</keyword>
<dbReference type="InterPro" id="IPR001892">
    <property type="entry name" value="Ribosomal_uS13"/>
</dbReference>
<dbReference type="GO" id="GO:0003735">
    <property type="term" value="F:structural constituent of ribosome"/>
    <property type="evidence" value="ECO:0007669"/>
    <property type="project" value="InterPro"/>
</dbReference>
<dbReference type="PIRSF" id="PIRSF002134">
    <property type="entry name" value="Ribosomal_S13"/>
    <property type="match status" value="1"/>
</dbReference>
<dbReference type="PANTHER" id="PTHR10871">
    <property type="entry name" value="30S RIBOSOMAL PROTEIN S13/40S RIBOSOMAL PROTEIN S18"/>
    <property type="match status" value="1"/>
</dbReference>
<dbReference type="InterPro" id="IPR027437">
    <property type="entry name" value="Rbsml_uS13_C"/>
</dbReference>
<dbReference type="Proteomes" id="UP000177080">
    <property type="component" value="Unassembled WGS sequence"/>
</dbReference>
<comment type="subunit">
    <text evidence="7">Part of the 30S ribosomal subunit. Forms a loose heterodimer with protein S19. Forms two bridges to the 50S subunit in the 70S ribosome.</text>
</comment>
<dbReference type="STRING" id="1797259.A2989_00670"/>
<comment type="similarity">
    <text evidence="1 7 8">Belongs to the universal ribosomal protein uS13 family.</text>
</comment>
<evidence type="ECO:0000256" key="7">
    <source>
        <dbReference type="HAMAP-Rule" id="MF_01315"/>
    </source>
</evidence>
<dbReference type="GO" id="GO:0005829">
    <property type="term" value="C:cytosol"/>
    <property type="evidence" value="ECO:0007669"/>
    <property type="project" value="TreeGrafter"/>
</dbReference>
<dbReference type="SUPFAM" id="SSF46946">
    <property type="entry name" value="S13-like H2TH domain"/>
    <property type="match status" value="1"/>
</dbReference>
<dbReference type="GO" id="GO:0019843">
    <property type="term" value="F:rRNA binding"/>
    <property type="evidence" value="ECO:0007669"/>
    <property type="project" value="UniProtKB-UniRule"/>
</dbReference>
<feature type="compositionally biased region" description="Basic residues" evidence="9">
    <location>
        <begin position="100"/>
        <end position="112"/>
    </location>
</feature>
<proteinExistence type="inferred from homology"/>
<evidence type="ECO:0000256" key="6">
    <source>
        <dbReference type="ARBA" id="ARBA00035166"/>
    </source>
</evidence>
<evidence type="ECO:0000256" key="1">
    <source>
        <dbReference type="ARBA" id="ARBA00008080"/>
    </source>
</evidence>
<evidence type="ECO:0000256" key="2">
    <source>
        <dbReference type="ARBA" id="ARBA00022730"/>
    </source>
</evidence>